<proteinExistence type="predicted"/>
<reference evidence="1 2" key="1">
    <citation type="submission" date="2020-07" db="EMBL/GenBank/DDBJ databases">
        <title>Endozoicomonas sp. nov., isolated from sediment.</title>
        <authorList>
            <person name="Gu T."/>
        </authorList>
    </citation>
    <scope>NUCLEOTIDE SEQUENCE [LARGE SCALE GENOMIC DNA]</scope>
    <source>
        <strain evidence="1 2">SM1973</strain>
    </source>
</reference>
<dbReference type="RefSeq" id="WP_180571909.1">
    <property type="nucleotide sequence ID" value="NZ_JACCKB010000198.1"/>
</dbReference>
<gene>
    <name evidence="1" type="ORF">H0A36_28465</name>
</gene>
<evidence type="ECO:0000313" key="2">
    <source>
        <dbReference type="Proteomes" id="UP000569732"/>
    </source>
</evidence>
<dbReference type="EMBL" id="JACCKB010000198">
    <property type="protein sequence ID" value="NYZ69952.1"/>
    <property type="molecule type" value="Genomic_DNA"/>
</dbReference>
<evidence type="ECO:0000313" key="1">
    <source>
        <dbReference type="EMBL" id="NYZ69952.1"/>
    </source>
</evidence>
<keyword evidence="2" id="KW-1185">Reference proteome</keyword>
<accession>A0A853IDM0</accession>
<protein>
    <submittedName>
        <fullName evidence="1">Uncharacterized protein</fullName>
    </submittedName>
</protein>
<dbReference type="Proteomes" id="UP000569732">
    <property type="component" value="Unassembled WGS sequence"/>
</dbReference>
<sequence length="85" mass="9538">MATRRKNTSTDTATEDKPESAERFFEVVFKNASVSPLECTLSKRRIWIAGHANTAPDIFTESEVVHLKEVLKGFPAITMRIDEVA</sequence>
<organism evidence="1 2">
    <name type="scientific">Spartinivicinus marinus</name>
    <dbReference type="NCBI Taxonomy" id="2994442"/>
    <lineage>
        <taxon>Bacteria</taxon>
        <taxon>Pseudomonadati</taxon>
        <taxon>Pseudomonadota</taxon>
        <taxon>Gammaproteobacteria</taxon>
        <taxon>Oceanospirillales</taxon>
        <taxon>Zooshikellaceae</taxon>
        <taxon>Spartinivicinus</taxon>
    </lineage>
</organism>
<comment type="caution">
    <text evidence="1">The sequence shown here is derived from an EMBL/GenBank/DDBJ whole genome shotgun (WGS) entry which is preliminary data.</text>
</comment>
<name>A0A853IDM0_9GAMM</name>
<dbReference type="AlphaFoldDB" id="A0A853IDM0"/>